<accession>A0A2C6L4V1</accession>
<dbReference type="VEuPathDB" id="ToxoDB:CSUI_003506"/>
<evidence type="ECO:0000313" key="1">
    <source>
        <dbReference type="EMBL" id="PHJ22644.1"/>
    </source>
</evidence>
<evidence type="ECO:0000313" key="2">
    <source>
        <dbReference type="Proteomes" id="UP000221165"/>
    </source>
</evidence>
<protein>
    <submittedName>
        <fullName evidence="1">Uncharacterized protein</fullName>
    </submittedName>
</protein>
<reference evidence="1 2" key="1">
    <citation type="journal article" date="2017" name="Int. J. Parasitol.">
        <title>The genome of the protozoan parasite Cystoisospora suis and a reverse vaccinology approach to identify vaccine candidates.</title>
        <authorList>
            <person name="Palmieri N."/>
            <person name="Shrestha A."/>
            <person name="Ruttkowski B."/>
            <person name="Beck T."/>
            <person name="Vogl C."/>
            <person name="Tomley F."/>
            <person name="Blake D.P."/>
            <person name="Joachim A."/>
        </authorList>
    </citation>
    <scope>NUCLEOTIDE SEQUENCE [LARGE SCALE GENOMIC DNA]</scope>
    <source>
        <strain evidence="1 2">Wien I</strain>
    </source>
</reference>
<dbReference type="GeneID" id="94426914"/>
<sequence length="83" mass="9084">MCQQARMGGHSCVKYVARSQVTNAENRDLNCRNLKERAVSRSLFLAENLPRETSDLAEQLVDELATGCMAELVRSTASLAVVG</sequence>
<comment type="caution">
    <text evidence="1">The sequence shown here is derived from an EMBL/GenBank/DDBJ whole genome shotgun (WGS) entry which is preliminary data.</text>
</comment>
<dbReference type="EMBL" id="MIGC01001577">
    <property type="protein sequence ID" value="PHJ22644.1"/>
    <property type="molecule type" value="Genomic_DNA"/>
</dbReference>
<gene>
    <name evidence="1" type="ORF">CSUI_003506</name>
</gene>
<name>A0A2C6L4V1_9APIC</name>
<dbReference type="AlphaFoldDB" id="A0A2C6L4V1"/>
<keyword evidence="2" id="KW-1185">Reference proteome</keyword>
<dbReference type="RefSeq" id="XP_067924321.1">
    <property type="nucleotide sequence ID" value="XM_068063703.1"/>
</dbReference>
<organism evidence="1 2">
    <name type="scientific">Cystoisospora suis</name>
    <dbReference type="NCBI Taxonomy" id="483139"/>
    <lineage>
        <taxon>Eukaryota</taxon>
        <taxon>Sar</taxon>
        <taxon>Alveolata</taxon>
        <taxon>Apicomplexa</taxon>
        <taxon>Conoidasida</taxon>
        <taxon>Coccidia</taxon>
        <taxon>Eucoccidiorida</taxon>
        <taxon>Eimeriorina</taxon>
        <taxon>Sarcocystidae</taxon>
        <taxon>Cystoisospora</taxon>
    </lineage>
</organism>
<dbReference type="Proteomes" id="UP000221165">
    <property type="component" value="Unassembled WGS sequence"/>
</dbReference>
<proteinExistence type="predicted"/>